<protein>
    <submittedName>
        <fullName evidence="2">Uncharacterized protein</fullName>
    </submittedName>
</protein>
<name>A0A1D1W6F8_RAMVA</name>
<dbReference type="AlphaFoldDB" id="A0A1D1W6F8"/>
<comment type="caution">
    <text evidence="2">The sequence shown here is derived from an EMBL/GenBank/DDBJ whole genome shotgun (WGS) entry which is preliminary data.</text>
</comment>
<accession>A0A1D1W6F8</accession>
<organism evidence="2 3">
    <name type="scientific">Ramazzottius varieornatus</name>
    <name type="common">Water bear</name>
    <name type="synonym">Tardigrade</name>
    <dbReference type="NCBI Taxonomy" id="947166"/>
    <lineage>
        <taxon>Eukaryota</taxon>
        <taxon>Metazoa</taxon>
        <taxon>Ecdysozoa</taxon>
        <taxon>Tardigrada</taxon>
        <taxon>Eutardigrada</taxon>
        <taxon>Parachela</taxon>
        <taxon>Hypsibioidea</taxon>
        <taxon>Ramazzottiidae</taxon>
        <taxon>Ramazzottius</taxon>
    </lineage>
</organism>
<keyword evidence="3" id="KW-1185">Reference proteome</keyword>
<keyword evidence="1" id="KW-0175">Coiled coil</keyword>
<evidence type="ECO:0000313" key="3">
    <source>
        <dbReference type="Proteomes" id="UP000186922"/>
    </source>
</evidence>
<sequence length="206" mass="23442">MSGGTGMQSSRSPSAFSALDLPLMCNAFPLFREKCAAIESTEHYGSEQRVTLQQELAELEEQNVQANRGFDEQEEKLKTEVANLEKLLKRIPAKKTADEERLSIAAMKRLVERKNNLTDLYKEKLRKTREFHAVRMDKQGTQTILQKGRAVKLAAALEDLLDWELAHFYLPQQALDAMRNRMQTVQNLIAQYDKGTDQLNNTAVSL</sequence>
<evidence type="ECO:0000256" key="1">
    <source>
        <dbReference type="SAM" id="Coils"/>
    </source>
</evidence>
<evidence type="ECO:0000313" key="2">
    <source>
        <dbReference type="EMBL" id="GAV08896.1"/>
    </source>
</evidence>
<proteinExistence type="predicted"/>
<gene>
    <name evidence="2" type="primary">RvY_18522-1</name>
    <name evidence="2" type="synonym">RvY_18522.1</name>
    <name evidence="2" type="ORF">RvY_18522</name>
</gene>
<feature type="coiled-coil region" evidence="1">
    <location>
        <begin position="49"/>
        <end position="127"/>
    </location>
</feature>
<reference evidence="2 3" key="1">
    <citation type="journal article" date="2016" name="Nat. Commun.">
        <title>Extremotolerant tardigrade genome and improved radiotolerance of human cultured cells by tardigrade-unique protein.</title>
        <authorList>
            <person name="Hashimoto T."/>
            <person name="Horikawa D.D."/>
            <person name="Saito Y."/>
            <person name="Kuwahara H."/>
            <person name="Kozuka-Hata H."/>
            <person name="Shin-I T."/>
            <person name="Minakuchi Y."/>
            <person name="Ohishi K."/>
            <person name="Motoyama A."/>
            <person name="Aizu T."/>
            <person name="Enomoto A."/>
            <person name="Kondo K."/>
            <person name="Tanaka S."/>
            <person name="Hara Y."/>
            <person name="Koshikawa S."/>
            <person name="Sagara H."/>
            <person name="Miura T."/>
            <person name="Yokobori S."/>
            <person name="Miyagawa K."/>
            <person name="Suzuki Y."/>
            <person name="Kubo T."/>
            <person name="Oyama M."/>
            <person name="Kohara Y."/>
            <person name="Fujiyama A."/>
            <person name="Arakawa K."/>
            <person name="Katayama T."/>
            <person name="Toyoda A."/>
            <person name="Kunieda T."/>
        </authorList>
    </citation>
    <scope>NUCLEOTIDE SEQUENCE [LARGE SCALE GENOMIC DNA]</scope>
    <source>
        <strain evidence="2 3">YOKOZUNA-1</strain>
    </source>
</reference>
<dbReference type="EMBL" id="BDGG01000019">
    <property type="protein sequence ID" value="GAV08896.1"/>
    <property type="molecule type" value="Genomic_DNA"/>
</dbReference>
<dbReference type="Proteomes" id="UP000186922">
    <property type="component" value="Unassembled WGS sequence"/>
</dbReference>